<dbReference type="Proteomes" id="UP000037069">
    <property type="component" value="Unassembled WGS sequence"/>
</dbReference>
<name>A0A0L0BQ41_LUCCU</name>
<protein>
    <recommendedName>
        <fullName evidence="1">TGF-beta propeptide domain-containing protein</fullName>
    </recommendedName>
</protein>
<dbReference type="EMBL" id="JRES01001545">
    <property type="protein sequence ID" value="KNC22126.1"/>
    <property type="molecule type" value="Genomic_DNA"/>
</dbReference>
<evidence type="ECO:0000313" key="2">
    <source>
        <dbReference type="EMBL" id="KNC22126.1"/>
    </source>
</evidence>
<keyword evidence="3" id="KW-1185">Reference proteome</keyword>
<proteinExistence type="predicted"/>
<evidence type="ECO:0000259" key="1">
    <source>
        <dbReference type="Pfam" id="PF00688"/>
    </source>
</evidence>
<organism evidence="2 3">
    <name type="scientific">Lucilia cuprina</name>
    <name type="common">Green bottle fly</name>
    <name type="synonym">Australian sheep blowfly</name>
    <dbReference type="NCBI Taxonomy" id="7375"/>
    <lineage>
        <taxon>Eukaryota</taxon>
        <taxon>Metazoa</taxon>
        <taxon>Ecdysozoa</taxon>
        <taxon>Arthropoda</taxon>
        <taxon>Hexapoda</taxon>
        <taxon>Insecta</taxon>
        <taxon>Pterygota</taxon>
        <taxon>Neoptera</taxon>
        <taxon>Endopterygota</taxon>
        <taxon>Diptera</taxon>
        <taxon>Brachycera</taxon>
        <taxon>Muscomorpha</taxon>
        <taxon>Oestroidea</taxon>
        <taxon>Calliphoridae</taxon>
        <taxon>Luciliinae</taxon>
        <taxon>Lucilia</taxon>
    </lineage>
</organism>
<dbReference type="STRING" id="7375.A0A0L0BQ41"/>
<evidence type="ECO:0000313" key="3">
    <source>
        <dbReference type="Proteomes" id="UP000037069"/>
    </source>
</evidence>
<sequence length="546" mass="63983">MRSNKSMEPIKGKSTSTHNVSRKFSLCSILLILTIILHEISTTTVENLFNNDESNYHIKKGLSNRINDYTSKIFNITTFETYDLPKNERKVYLSNNLFSSSFIFYTDEISSNLINHDDILQKHHIFKNARNTNVTKAQVNQNKHKYFYNFDEETSAFDEDYVFEYDDGNSTLKLAKNSSKFKGVSGCSSCQHHENTKKETLESIKKNILMRLQITQPPNITDPPLVVPQKILDNFYKNFNYSSMSAQSSFYKHPHFNNKIHKSKTKASAKNFQDEIVDEEDYTDDSGRTLKRTRNDDIMLNDNRYEFFDDEFSTFASQADEFYSRLHSIYVFPIKSRIHHNRKPEIFNFKLNSDPSRISNTILHIYIKGLNWIYEYQPDLMEMKNMEISIKKKPEITIFIYRVLRRPNSTNYTHTVKLLESRQKIPPGKGQWVEIEIKELSTYWTKTPNSTQSIVIRGMESWMRTFIVTEDESNDKSLVSKIFIIHCTTQTKLQKQKTYLSVLSVFSQFIQNITENILVEYVSPSSPQSICIVCNYFKKRKTTVKG</sequence>
<dbReference type="Gene3D" id="2.60.120.970">
    <property type="match status" value="1"/>
</dbReference>
<reference evidence="2 3" key="1">
    <citation type="journal article" date="2015" name="Nat. Commun.">
        <title>Lucilia cuprina genome unlocks parasitic fly biology to underpin future interventions.</title>
        <authorList>
            <person name="Anstead C.A."/>
            <person name="Korhonen P.K."/>
            <person name="Young N.D."/>
            <person name="Hall R.S."/>
            <person name="Jex A.R."/>
            <person name="Murali S.C."/>
            <person name="Hughes D.S."/>
            <person name="Lee S.F."/>
            <person name="Perry T."/>
            <person name="Stroehlein A.J."/>
            <person name="Ansell B.R."/>
            <person name="Breugelmans B."/>
            <person name="Hofmann A."/>
            <person name="Qu J."/>
            <person name="Dugan S."/>
            <person name="Lee S.L."/>
            <person name="Chao H."/>
            <person name="Dinh H."/>
            <person name="Han Y."/>
            <person name="Doddapaneni H.V."/>
            <person name="Worley K.C."/>
            <person name="Muzny D.M."/>
            <person name="Ioannidis P."/>
            <person name="Waterhouse R.M."/>
            <person name="Zdobnov E.M."/>
            <person name="James P.J."/>
            <person name="Bagnall N.H."/>
            <person name="Kotze A.C."/>
            <person name="Gibbs R.A."/>
            <person name="Richards S."/>
            <person name="Batterham P."/>
            <person name="Gasser R.B."/>
        </authorList>
    </citation>
    <scope>NUCLEOTIDE SEQUENCE [LARGE SCALE GENOMIC DNA]</scope>
    <source>
        <strain evidence="2 3">LS</strain>
        <tissue evidence="2">Full body</tissue>
    </source>
</reference>
<dbReference type="InterPro" id="IPR001111">
    <property type="entry name" value="TGF-b_propeptide"/>
</dbReference>
<dbReference type="AlphaFoldDB" id="A0A0L0BQ41"/>
<comment type="caution">
    <text evidence="2">The sequence shown here is derived from an EMBL/GenBank/DDBJ whole genome shotgun (WGS) entry which is preliminary data.</text>
</comment>
<dbReference type="Pfam" id="PF00688">
    <property type="entry name" value="TGFb_propeptide"/>
    <property type="match status" value="1"/>
</dbReference>
<gene>
    <name evidence="2" type="ORF">FF38_08088</name>
</gene>
<accession>A0A0L0BQ41</accession>
<feature type="domain" description="TGF-beta propeptide" evidence="1">
    <location>
        <begin position="186"/>
        <end position="460"/>
    </location>
</feature>